<dbReference type="InterPro" id="IPR010642">
    <property type="entry name" value="Invasion_prot_B"/>
</dbReference>
<dbReference type="AlphaFoldDB" id="A0A6A7Y7F8"/>
<proteinExistence type="predicted"/>
<dbReference type="Proteomes" id="UP000332515">
    <property type="component" value="Unassembled WGS sequence"/>
</dbReference>
<evidence type="ECO:0000256" key="1">
    <source>
        <dbReference type="SAM" id="MobiDB-lite"/>
    </source>
</evidence>
<sequence>MLLAASAVVGALLVAQAQPAAAQTSNTTAAKKADAPSSLPGGASSLQESYDDWNVMCIEPDGQKRCVFSQTQVNQQNQQRVLAAELSTTSQDAARGVLAMPFGLALASGVTLQIDDAAPGAALPFQTCLPVGCIVQINFDAATIANLRKGKQLKLNAVAADTSKPVTFTLSLKGFGAALNRTAALSK</sequence>
<dbReference type="Gene3D" id="2.60.40.1880">
    <property type="entry name" value="Invasion associated locus B (IalB) protein"/>
    <property type="match status" value="1"/>
</dbReference>
<feature type="chain" id="PRO_5025654483" evidence="2">
    <location>
        <begin position="23"/>
        <end position="187"/>
    </location>
</feature>
<feature type="signal peptide" evidence="2">
    <location>
        <begin position="1"/>
        <end position="22"/>
    </location>
</feature>
<dbReference type="EMBL" id="VWNA01000001">
    <property type="protein sequence ID" value="MQT14257.1"/>
    <property type="molecule type" value="Genomic_DNA"/>
</dbReference>
<dbReference type="InterPro" id="IPR038696">
    <property type="entry name" value="IalB_sf"/>
</dbReference>
<dbReference type="Pfam" id="PF06776">
    <property type="entry name" value="IalB"/>
    <property type="match status" value="1"/>
</dbReference>
<evidence type="ECO:0000256" key="2">
    <source>
        <dbReference type="SAM" id="SignalP"/>
    </source>
</evidence>
<name>A0A6A7Y7F8_9HYPH</name>
<comment type="caution">
    <text evidence="3">The sequence shown here is derived from an EMBL/GenBank/DDBJ whole genome shotgun (WGS) entry which is preliminary data.</text>
</comment>
<keyword evidence="4" id="KW-1185">Reference proteome</keyword>
<reference evidence="3 4" key="1">
    <citation type="submission" date="2019-09" db="EMBL/GenBank/DDBJ databases">
        <title>Segnochrobactrum spirostomi gen. nov., sp. nov., isolated from the ciliate Spirostomum cf. yagiui and description of a novel family, Segnochrobactraceae fam. nov. within the order Rhizobiales of the class Alphaproteobacteria.</title>
        <authorList>
            <person name="Akter S."/>
            <person name="Shazib S.U.A."/>
            <person name="Shin M.K."/>
        </authorList>
    </citation>
    <scope>NUCLEOTIDE SEQUENCE [LARGE SCALE GENOMIC DNA]</scope>
    <source>
        <strain evidence="3 4">Sp-1</strain>
    </source>
</reference>
<gene>
    <name evidence="3" type="ORF">F0357_16715</name>
</gene>
<evidence type="ECO:0000313" key="4">
    <source>
        <dbReference type="Proteomes" id="UP000332515"/>
    </source>
</evidence>
<organism evidence="3 4">
    <name type="scientific">Segnochrobactrum spirostomi</name>
    <dbReference type="NCBI Taxonomy" id="2608987"/>
    <lineage>
        <taxon>Bacteria</taxon>
        <taxon>Pseudomonadati</taxon>
        <taxon>Pseudomonadota</taxon>
        <taxon>Alphaproteobacteria</taxon>
        <taxon>Hyphomicrobiales</taxon>
        <taxon>Segnochrobactraceae</taxon>
        <taxon>Segnochrobactrum</taxon>
    </lineage>
</organism>
<keyword evidence="2" id="KW-0732">Signal</keyword>
<evidence type="ECO:0000313" key="3">
    <source>
        <dbReference type="EMBL" id="MQT14257.1"/>
    </source>
</evidence>
<feature type="region of interest" description="Disordered" evidence="1">
    <location>
        <begin position="25"/>
        <end position="44"/>
    </location>
</feature>
<protein>
    <submittedName>
        <fullName evidence="3">Invasion associated locus B family protein</fullName>
    </submittedName>
</protein>
<accession>A0A6A7Y7F8</accession>